<dbReference type="PATRIC" id="fig|80878.5.peg.2405"/>
<dbReference type="PROSITE" id="PS51257">
    <property type="entry name" value="PROKAR_LIPOPROTEIN"/>
    <property type="match status" value="1"/>
</dbReference>
<accession>A0A0D7K6V8</accession>
<gene>
    <name evidence="2" type="ORF">RP29_13160</name>
</gene>
<evidence type="ECO:0000313" key="2">
    <source>
        <dbReference type="EMBL" id="KJA10101.1"/>
    </source>
</evidence>
<dbReference type="OrthoDB" id="9157017at2"/>
<evidence type="ECO:0000256" key="1">
    <source>
        <dbReference type="SAM" id="SignalP"/>
    </source>
</evidence>
<feature type="signal peptide" evidence="1">
    <location>
        <begin position="1"/>
        <end position="21"/>
    </location>
</feature>
<evidence type="ECO:0008006" key="4">
    <source>
        <dbReference type="Google" id="ProtNLM"/>
    </source>
</evidence>
<sequence>MSVRFVSALAGVALIAGCASVGQDFDMAEVDRLQPGVTTLEQAKEKLGKPQSITNAADGRIGVVWVRSQAVMGSASSKGVAILFDKDGKMIRVVNRNETKTN</sequence>
<protein>
    <recommendedName>
        <fullName evidence="4">Lipoprotein</fullName>
    </recommendedName>
</protein>
<dbReference type="EMBL" id="JXYQ01000041">
    <property type="protein sequence ID" value="KJA10101.1"/>
    <property type="molecule type" value="Genomic_DNA"/>
</dbReference>
<organism evidence="2 3">
    <name type="scientific">Acidovorax temperans</name>
    <dbReference type="NCBI Taxonomy" id="80878"/>
    <lineage>
        <taxon>Bacteria</taxon>
        <taxon>Pseudomonadati</taxon>
        <taxon>Pseudomonadota</taxon>
        <taxon>Betaproteobacteria</taxon>
        <taxon>Burkholderiales</taxon>
        <taxon>Comamonadaceae</taxon>
        <taxon>Acidovorax</taxon>
    </lineage>
</organism>
<name>A0A0D7K6V8_9BURK</name>
<dbReference type="STRING" id="80878.RP29_13160"/>
<feature type="chain" id="PRO_5002320746" description="Lipoprotein" evidence="1">
    <location>
        <begin position="22"/>
        <end position="102"/>
    </location>
</feature>
<keyword evidence="3" id="KW-1185">Reference proteome</keyword>
<keyword evidence="1" id="KW-0732">Signal</keyword>
<dbReference type="Proteomes" id="UP000032566">
    <property type="component" value="Unassembled WGS sequence"/>
</dbReference>
<proteinExistence type="predicted"/>
<reference evidence="2 3" key="1">
    <citation type="submission" date="2014-12" db="EMBL/GenBank/DDBJ databases">
        <title>Isolation of bacteria from lake water.</title>
        <authorList>
            <person name="Sheng K.-Y."/>
            <person name="Chin P.-S."/>
            <person name="Chan K.-G."/>
            <person name="Tan G.S."/>
        </authorList>
    </citation>
    <scope>NUCLEOTIDE SEQUENCE [LARGE SCALE GENOMIC DNA]</scope>
    <source>
        <strain evidence="2 3">KY4</strain>
    </source>
</reference>
<evidence type="ECO:0000313" key="3">
    <source>
        <dbReference type="Proteomes" id="UP000032566"/>
    </source>
</evidence>
<dbReference type="RefSeq" id="WP_044399182.1">
    <property type="nucleotide sequence ID" value="NZ_JXYQ01000041.1"/>
</dbReference>
<comment type="caution">
    <text evidence="2">The sequence shown here is derived from an EMBL/GenBank/DDBJ whole genome shotgun (WGS) entry which is preliminary data.</text>
</comment>
<dbReference type="AlphaFoldDB" id="A0A0D7K6V8"/>